<accession>A0A0F9MEJ8</accession>
<sequence length="169" mass="18001">MGQEDTVKVGIGNYLSQQASLTMKGAGSLEVANLVHGVDGSDDQVAAVTQSIYVWDDRDVKDTKGHGKLIFNGILMNLVDALETLPLVRASLVRMATAARDGIQLLSYKEGPDIQHEVLEVLAHDLETLAEHVKAQTEPYGIPAEPVATAYTVPVPEEPEGVGPKGSSN</sequence>
<reference evidence="1" key="1">
    <citation type="journal article" date="2015" name="Nature">
        <title>Complex archaea that bridge the gap between prokaryotes and eukaryotes.</title>
        <authorList>
            <person name="Spang A."/>
            <person name="Saw J.H."/>
            <person name="Jorgensen S.L."/>
            <person name="Zaremba-Niedzwiedzka K."/>
            <person name="Martijn J."/>
            <person name="Lind A.E."/>
            <person name="van Eijk R."/>
            <person name="Schleper C."/>
            <person name="Guy L."/>
            <person name="Ettema T.J."/>
        </authorList>
    </citation>
    <scope>NUCLEOTIDE SEQUENCE</scope>
</reference>
<evidence type="ECO:0000313" key="1">
    <source>
        <dbReference type="EMBL" id="KKN04264.1"/>
    </source>
</evidence>
<protein>
    <submittedName>
        <fullName evidence="1">Uncharacterized protein</fullName>
    </submittedName>
</protein>
<proteinExistence type="predicted"/>
<dbReference type="AlphaFoldDB" id="A0A0F9MEJ8"/>
<dbReference type="EMBL" id="LAZR01004939">
    <property type="protein sequence ID" value="KKN04264.1"/>
    <property type="molecule type" value="Genomic_DNA"/>
</dbReference>
<organism evidence="1">
    <name type="scientific">marine sediment metagenome</name>
    <dbReference type="NCBI Taxonomy" id="412755"/>
    <lineage>
        <taxon>unclassified sequences</taxon>
        <taxon>metagenomes</taxon>
        <taxon>ecological metagenomes</taxon>
    </lineage>
</organism>
<comment type="caution">
    <text evidence="1">The sequence shown here is derived from an EMBL/GenBank/DDBJ whole genome shotgun (WGS) entry which is preliminary data.</text>
</comment>
<name>A0A0F9MEJ8_9ZZZZ</name>
<gene>
    <name evidence="1" type="ORF">LCGC14_1099220</name>
</gene>